<dbReference type="InterPro" id="IPR006311">
    <property type="entry name" value="TAT_signal"/>
</dbReference>
<dbReference type="GO" id="GO:0016787">
    <property type="term" value="F:hydrolase activity"/>
    <property type="evidence" value="ECO:0007669"/>
    <property type="project" value="UniProtKB-KW"/>
</dbReference>
<evidence type="ECO:0000313" key="6">
    <source>
        <dbReference type="EMBL" id="AWB49375.1"/>
    </source>
</evidence>
<dbReference type="CDD" id="cd07720">
    <property type="entry name" value="OPHC2-like_MBL-fold"/>
    <property type="match status" value="1"/>
</dbReference>
<dbReference type="RefSeq" id="WP_108436192.1">
    <property type="nucleotide sequence ID" value="NZ_CP028918.1"/>
</dbReference>
<evidence type="ECO:0000256" key="1">
    <source>
        <dbReference type="ARBA" id="ARBA00007749"/>
    </source>
</evidence>
<feature type="domain" description="Metallo-beta-lactamase" evidence="5">
    <location>
        <begin position="93"/>
        <end position="296"/>
    </location>
</feature>
<keyword evidence="3 6" id="KW-0378">Hydrolase</keyword>
<dbReference type="Proteomes" id="UP000244496">
    <property type="component" value="Chromosome"/>
</dbReference>
<comment type="similarity">
    <text evidence="1">Belongs to the metallo-beta-lactamase superfamily.</text>
</comment>
<name>A0A2S0UNK4_9RHOB</name>
<evidence type="ECO:0000256" key="4">
    <source>
        <dbReference type="ARBA" id="ARBA00022833"/>
    </source>
</evidence>
<keyword evidence="2" id="KW-0479">Metal-binding</keyword>
<dbReference type="GO" id="GO:0046872">
    <property type="term" value="F:metal ion binding"/>
    <property type="evidence" value="ECO:0007669"/>
    <property type="project" value="UniProtKB-KW"/>
</dbReference>
<evidence type="ECO:0000256" key="3">
    <source>
        <dbReference type="ARBA" id="ARBA00022801"/>
    </source>
</evidence>
<evidence type="ECO:0000256" key="2">
    <source>
        <dbReference type="ARBA" id="ARBA00022723"/>
    </source>
</evidence>
<dbReference type="Pfam" id="PF00753">
    <property type="entry name" value="Lactamase_B"/>
    <property type="match status" value="1"/>
</dbReference>
<dbReference type="PANTHER" id="PTHR42978:SF6">
    <property type="entry name" value="QUORUM-QUENCHING LACTONASE YTNP-RELATED"/>
    <property type="match status" value="1"/>
</dbReference>
<keyword evidence="4" id="KW-0862">Zinc</keyword>
<dbReference type="OrthoDB" id="9773738at2"/>
<dbReference type="Gene3D" id="3.60.15.10">
    <property type="entry name" value="Ribonuclease Z/Hydroxyacylglutathione hydrolase-like"/>
    <property type="match status" value="1"/>
</dbReference>
<dbReference type="PANTHER" id="PTHR42978">
    <property type="entry name" value="QUORUM-QUENCHING LACTONASE YTNP-RELATED-RELATED"/>
    <property type="match status" value="1"/>
</dbReference>
<dbReference type="SMART" id="SM00849">
    <property type="entry name" value="Lactamase_B"/>
    <property type="match status" value="1"/>
</dbReference>
<dbReference type="AlphaFoldDB" id="A0A2S0UNK4"/>
<dbReference type="KEGG" id="geh:HYN69_13485"/>
<proteinExistence type="inferred from homology"/>
<sequence length="319" mass="33325">MFDAKNMNDGHLVLNRRRFLGVAAALIASGALPKSALALAGPHRFTHGAFDLTVLSDGQLVLPLSIVSAQATTGDLKTLMGAAIQPGDMFTSEINVVLARSGSDLILFDTGAAGAFGPTAGQLFESLKTAGVDPADITKVIFTHAHPDHILGAIGADGKPTFANASFHLAENEFNFWSPADLASQVPAQMKDMTLGIQAALKVLGDRLVTFKAGAEVLPGIGVIETPGHTPGHVAFELAGGDGLILAGDSIALESVFFKNPDWAFGFDYDGTLAGKSRRALLDQAATGKKQMLGYHWTYPGLGRAEAKDGAFVYVPANI</sequence>
<evidence type="ECO:0000259" key="5">
    <source>
        <dbReference type="SMART" id="SM00849"/>
    </source>
</evidence>
<dbReference type="SUPFAM" id="SSF56281">
    <property type="entry name" value="Metallo-hydrolase/oxidoreductase"/>
    <property type="match status" value="1"/>
</dbReference>
<dbReference type="InterPro" id="IPR001279">
    <property type="entry name" value="Metallo-B-lactamas"/>
</dbReference>
<gene>
    <name evidence="6" type="ORF">HYN69_13485</name>
</gene>
<organism evidence="6 7">
    <name type="scientific">Paragemmobacter aquarius</name>
    <dbReference type="NCBI Taxonomy" id="2169400"/>
    <lineage>
        <taxon>Bacteria</taxon>
        <taxon>Pseudomonadati</taxon>
        <taxon>Pseudomonadota</taxon>
        <taxon>Alphaproteobacteria</taxon>
        <taxon>Rhodobacterales</taxon>
        <taxon>Paracoccaceae</taxon>
        <taxon>Paragemmobacter</taxon>
    </lineage>
</organism>
<accession>A0A2S0UNK4</accession>
<dbReference type="InterPro" id="IPR036866">
    <property type="entry name" value="RibonucZ/Hydroxyglut_hydro"/>
</dbReference>
<dbReference type="EMBL" id="CP028918">
    <property type="protein sequence ID" value="AWB49375.1"/>
    <property type="molecule type" value="Genomic_DNA"/>
</dbReference>
<protein>
    <submittedName>
        <fullName evidence="6">MBL fold metallo-hydrolase</fullName>
    </submittedName>
</protein>
<evidence type="ECO:0000313" key="7">
    <source>
        <dbReference type="Proteomes" id="UP000244496"/>
    </source>
</evidence>
<reference evidence="6 7" key="1">
    <citation type="submission" date="2018-04" db="EMBL/GenBank/DDBJ databases">
        <title>Genome sequencing of Gemmobacter.</title>
        <authorList>
            <person name="Yi H."/>
            <person name="Baek M.-G."/>
        </authorList>
    </citation>
    <scope>NUCLEOTIDE SEQUENCE [LARGE SCALE GENOMIC DNA]</scope>
    <source>
        <strain evidence="6 7">HYN0069</strain>
    </source>
</reference>
<dbReference type="PROSITE" id="PS51318">
    <property type="entry name" value="TAT"/>
    <property type="match status" value="1"/>
</dbReference>
<dbReference type="InterPro" id="IPR051013">
    <property type="entry name" value="MBL_superfamily_lactonases"/>
</dbReference>
<keyword evidence="7" id="KW-1185">Reference proteome</keyword>